<comment type="cofactor">
    <cofactor evidence="1">
        <name>a divalent metal cation</name>
        <dbReference type="ChEBI" id="CHEBI:60240"/>
    </cofactor>
</comment>
<reference evidence="9" key="2">
    <citation type="journal article" date="2023" name="BMC Genomics">
        <title>Pest status, molecular evolution, and epigenetic factors derived from the genome assembly of Frankliniella fusca, a thysanopteran phytovirus vector.</title>
        <authorList>
            <person name="Catto M.A."/>
            <person name="Labadie P.E."/>
            <person name="Jacobson A.L."/>
            <person name="Kennedy G.G."/>
            <person name="Srinivasan R."/>
            <person name="Hunt B.G."/>
        </authorList>
    </citation>
    <scope>NUCLEOTIDE SEQUENCE</scope>
    <source>
        <strain evidence="9">PL_HMW_Pooled</strain>
    </source>
</reference>
<dbReference type="InterPro" id="IPR027805">
    <property type="entry name" value="Transposase_HTH_dom"/>
</dbReference>
<feature type="domain" description="Transposase Helix-turn-helix" evidence="8">
    <location>
        <begin position="310"/>
        <end position="360"/>
    </location>
</feature>
<protein>
    <submittedName>
        <fullName evidence="9">Protein ALP1-like</fullName>
    </submittedName>
</protein>
<evidence type="ECO:0000259" key="7">
    <source>
        <dbReference type="Pfam" id="PF13359"/>
    </source>
</evidence>
<dbReference type="InterPro" id="IPR027806">
    <property type="entry name" value="HARBI1_dom"/>
</dbReference>
<keyword evidence="3" id="KW-0863">Zinc-finger</keyword>
<keyword evidence="10" id="KW-1185">Reference proteome</keyword>
<evidence type="ECO:0000256" key="4">
    <source>
        <dbReference type="ARBA" id="ARBA00022833"/>
    </source>
</evidence>
<dbReference type="SUPFAM" id="SSF57716">
    <property type="entry name" value="Glucocorticoid receptor-like (DNA-binding domain)"/>
    <property type="match status" value="1"/>
</dbReference>
<evidence type="ECO:0000313" key="10">
    <source>
        <dbReference type="Proteomes" id="UP001219518"/>
    </source>
</evidence>
<dbReference type="PANTHER" id="PTHR23080">
    <property type="entry name" value="THAP DOMAIN PROTEIN"/>
    <property type="match status" value="1"/>
</dbReference>
<dbReference type="InterPro" id="IPR006612">
    <property type="entry name" value="THAP_Znf"/>
</dbReference>
<reference evidence="9" key="1">
    <citation type="submission" date="2021-07" db="EMBL/GenBank/DDBJ databases">
        <authorList>
            <person name="Catto M.A."/>
            <person name="Jacobson A."/>
            <person name="Kennedy G."/>
            <person name="Labadie P."/>
            <person name="Hunt B.G."/>
            <person name="Srinivasan R."/>
        </authorList>
    </citation>
    <scope>NUCLEOTIDE SEQUENCE</scope>
    <source>
        <strain evidence="9">PL_HMW_Pooled</strain>
        <tissue evidence="9">Head</tissue>
    </source>
</reference>
<evidence type="ECO:0000259" key="8">
    <source>
        <dbReference type="Pfam" id="PF13613"/>
    </source>
</evidence>
<keyword evidence="4" id="KW-0862">Zinc</keyword>
<accession>A0AAE1HVF9</accession>
<dbReference type="GO" id="GO:0003677">
    <property type="term" value="F:DNA binding"/>
    <property type="evidence" value="ECO:0007669"/>
    <property type="project" value="UniProtKB-KW"/>
</dbReference>
<comment type="caution">
    <text evidence="9">The sequence shown here is derived from an EMBL/GenBank/DDBJ whole genome shotgun (WGS) entry which is preliminary data.</text>
</comment>
<feature type="domain" description="THAP-type" evidence="6">
    <location>
        <begin position="110"/>
        <end position="188"/>
    </location>
</feature>
<name>A0AAE1HVF9_9NEOP</name>
<feature type="domain" description="DDE Tnp4" evidence="7">
    <location>
        <begin position="391"/>
        <end position="561"/>
    </location>
</feature>
<dbReference type="GO" id="GO:0008270">
    <property type="term" value="F:zinc ion binding"/>
    <property type="evidence" value="ECO:0007669"/>
    <property type="project" value="UniProtKB-KW"/>
</dbReference>
<dbReference type="EMBL" id="JAHWGI010001289">
    <property type="protein sequence ID" value="KAK3927556.1"/>
    <property type="molecule type" value="Genomic_DNA"/>
</dbReference>
<evidence type="ECO:0000256" key="3">
    <source>
        <dbReference type="ARBA" id="ARBA00022771"/>
    </source>
</evidence>
<dbReference type="Proteomes" id="UP001219518">
    <property type="component" value="Unassembled WGS sequence"/>
</dbReference>
<organism evidence="9 10">
    <name type="scientific">Frankliniella fusca</name>
    <dbReference type="NCBI Taxonomy" id="407009"/>
    <lineage>
        <taxon>Eukaryota</taxon>
        <taxon>Metazoa</taxon>
        <taxon>Ecdysozoa</taxon>
        <taxon>Arthropoda</taxon>
        <taxon>Hexapoda</taxon>
        <taxon>Insecta</taxon>
        <taxon>Pterygota</taxon>
        <taxon>Neoptera</taxon>
        <taxon>Paraneoptera</taxon>
        <taxon>Thysanoptera</taxon>
        <taxon>Terebrantia</taxon>
        <taxon>Thripoidea</taxon>
        <taxon>Thripidae</taxon>
        <taxon>Frankliniella</taxon>
    </lineage>
</organism>
<evidence type="ECO:0000256" key="5">
    <source>
        <dbReference type="ARBA" id="ARBA00023125"/>
    </source>
</evidence>
<proteinExistence type="predicted"/>
<dbReference type="Pfam" id="PF13359">
    <property type="entry name" value="DDE_Tnp_4"/>
    <property type="match status" value="1"/>
</dbReference>
<keyword evidence="2" id="KW-0479">Metal-binding</keyword>
<evidence type="ECO:0000256" key="2">
    <source>
        <dbReference type="ARBA" id="ARBA00022723"/>
    </source>
</evidence>
<dbReference type="AlphaFoldDB" id="A0AAE1HVF9"/>
<evidence type="ECO:0000313" key="9">
    <source>
        <dbReference type="EMBL" id="KAK3927556.1"/>
    </source>
</evidence>
<gene>
    <name evidence="9" type="ORF">KUF71_015841</name>
</gene>
<keyword evidence="5" id="KW-0238">DNA-binding</keyword>
<evidence type="ECO:0000259" key="6">
    <source>
        <dbReference type="Pfam" id="PF05485"/>
    </source>
</evidence>
<dbReference type="Pfam" id="PF13613">
    <property type="entry name" value="HTH_Tnp_4"/>
    <property type="match status" value="1"/>
</dbReference>
<evidence type="ECO:0000256" key="1">
    <source>
        <dbReference type="ARBA" id="ARBA00001968"/>
    </source>
</evidence>
<sequence>MSTSPVKIPCPLQTSILRFLAHFSRQCSAFNLQSSIFSLQSSLQASIFNLQASMFNLQASMFNHQASMFNLQPSGSNVQSSVFNLQSSIKSSHALSHTVKNVGIFTIRLGCSQKSETPGVKLFAVPSVRLRGCDKSRSLSETRRRLWLQRINRKELPNAARVCNLHFAQGFPADLMDELHPDWAPSLNLGHQSCVAVNSKRYDRHLTRRAPLAEVNPNVDLNVENLNVENLNVDIEESDEAEKSVHVSCQTDITSDVMDKLEKRAQTYTLSYFEGNDRKVRFYFGLPDYITMFSVFELVSQFIYHSSKNALSLFQEFVLVMMRLRLNLLEDDLADRFDISQGTVSKILDKWIPVMAKCLEGLIVWPSRETLLRSTPECFRKSFGSHVVVIIDCFEVFIQRPSDLLARAQTWSDYKHHNTLKYLIGVTPQGTISFISRGWGGRSSDKYITESKDCKFLDMLLPGDVILADRGFTITDSVLQLQAQIIMPSFMNGRSQLSTHDVVTSNEISNVRIHVERVIGLLKRKFLFFSRPLYTALMQTSKMEAETRIDNIVKICCALVNLCPPIVPMSDTVDDE</sequence>
<dbReference type="Pfam" id="PF05485">
    <property type="entry name" value="THAP"/>
    <property type="match status" value="1"/>
</dbReference>